<dbReference type="EMBL" id="WJXZ01000012">
    <property type="protein sequence ID" value="MRS63653.1"/>
    <property type="molecule type" value="Genomic_DNA"/>
</dbReference>
<name>A0A7K0EP86_9BACT</name>
<dbReference type="RefSeq" id="WP_154176996.1">
    <property type="nucleotide sequence ID" value="NZ_WJXZ01000012.1"/>
</dbReference>
<comment type="caution">
    <text evidence="2">The sequence shown here is derived from an EMBL/GenBank/DDBJ whole genome shotgun (WGS) entry which is preliminary data.</text>
</comment>
<evidence type="ECO:0000256" key="1">
    <source>
        <dbReference type="SAM" id="MobiDB-lite"/>
    </source>
</evidence>
<evidence type="ECO:0000313" key="2">
    <source>
        <dbReference type="EMBL" id="MRS63653.1"/>
    </source>
</evidence>
<organism evidence="2 3">
    <name type="scientific">Larkinella terrae</name>
    <dbReference type="NCBI Taxonomy" id="2025311"/>
    <lineage>
        <taxon>Bacteria</taxon>
        <taxon>Pseudomonadati</taxon>
        <taxon>Bacteroidota</taxon>
        <taxon>Cytophagia</taxon>
        <taxon>Cytophagales</taxon>
        <taxon>Spirosomataceae</taxon>
        <taxon>Larkinella</taxon>
    </lineage>
</organism>
<feature type="region of interest" description="Disordered" evidence="1">
    <location>
        <begin position="31"/>
        <end position="55"/>
    </location>
</feature>
<evidence type="ECO:0000313" key="3">
    <source>
        <dbReference type="Proteomes" id="UP000441754"/>
    </source>
</evidence>
<feature type="compositionally biased region" description="Polar residues" evidence="1">
    <location>
        <begin position="31"/>
        <end position="43"/>
    </location>
</feature>
<sequence length="55" mass="6194">MTISGLIKPLSRNVFLMLLISLGCNRLAQKNRQPADAESSQNWPEYGGRLDQSKF</sequence>
<dbReference type="Proteomes" id="UP000441754">
    <property type="component" value="Unassembled WGS sequence"/>
</dbReference>
<protein>
    <submittedName>
        <fullName evidence="2">Uncharacterized protein</fullName>
    </submittedName>
</protein>
<dbReference type="AlphaFoldDB" id="A0A7K0EP86"/>
<accession>A0A7K0EP86</accession>
<gene>
    <name evidence="2" type="ORF">GJJ30_20300</name>
</gene>
<keyword evidence="3" id="KW-1185">Reference proteome</keyword>
<reference evidence="2 3" key="1">
    <citation type="journal article" date="2018" name="Antonie Van Leeuwenhoek">
        <title>Larkinella terrae sp. nov., isolated from soil on Jeju Island, South Korea.</title>
        <authorList>
            <person name="Ten L.N."/>
            <person name="Jeon J."/>
            <person name="Park S.J."/>
            <person name="Park S."/>
            <person name="Lee S.Y."/>
            <person name="Kim M.K."/>
            <person name="Jung H.Y."/>
        </authorList>
    </citation>
    <scope>NUCLEOTIDE SEQUENCE [LARGE SCALE GENOMIC DNA]</scope>
    <source>
        <strain evidence="2 3">KCTC 52001</strain>
    </source>
</reference>
<proteinExistence type="predicted"/>